<dbReference type="EMBL" id="JAKLTR010000001">
    <property type="protein sequence ID" value="MCG2613090.1"/>
    <property type="molecule type" value="Genomic_DNA"/>
</dbReference>
<dbReference type="SMART" id="SM00028">
    <property type="entry name" value="TPR"/>
    <property type="match status" value="3"/>
</dbReference>
<evidence type="ECO:0000259" key="4">
    <source>
        <dbReference type="Pfam" id="PF24289"/>
    </source>
</evidence>
<evidence type="ECO:0000256" key="3">
    <source>
        <dbReference type="SAM" id="SignalP"/>
    </source>
</evidence>
<feature type="chain" id="PRO_5045207712" evidence="3">
    <location>
        <begin position="20"/>
        <end position="438"/>
    </location>
</feature>
<dbReference type="RefSeq" id="WP_237868315.1">
    <property type="nucleotide sequence ID" value="NZ_JAKLTR010000001.1"/>
</dbReference>
<dbReference type="InterPro" id="IPR055900">
    <property type="entry name" value="DUF7477"/>
</dbReference>
<evidence type="ECO:0000256" key="2">
    <source>
        <dbReference type="ARBA" id="ARBA00022803"/>
    </source>
</evidence>
<accession>A0ABS9KL90</accession>
<feature type="signal peptide" evidence="3">
    <location>
        <begin position="1"/>
        <end position="19"/>
    </location>
</feature>
<feature type="domain" description="DUF7477" evidence="4">
    <location>
        <begin position="148"/>
        <end position="258"/>
    </location>
</feature>
<protein>
    <submittedName>
        <fullName evidence="5">Tetratricopeptide repeat protein</fullName>
    </submittedName>
</protein>
<keyword evidence="1" id="KW-0677">Repeat</keyword>
<dbReference type="InterPro" id="IPR011990">
    <property type="entry name" value="TPR-like_helical_dom_sf"/>
</dbReference>
<dbReference type="Proteomes" id="UP001165367">
    <property type="component" value="Unassembled WGS sequence"/>
</dbReference>
<dbReference type="InterPro" id="IPR019734">
    <property type="entry name" value="TPR_rpt"/>
</dbReference>
<dbReference type="InterPro" id="IPR047150">
    <property type="entry name" value="SGT"/>
</dbReference>
<comment type="caution">
    <text evidence="5">The sequence shown here is derived from an EMBL/GenBank/DDBJ whole genome shotgun (WGS) entry which is preliminary data.</text>
</comment>
<reference evidence="5" key="1">
    <citation type="submission" date="2022-01" db="EMBL/GenBank/DDBJ databases">
        <authorList>
            <person name="Jo J.-H."/>
            <person name="Im W.-T."/>
        </authorList>
    </citation>
    <scope>NUCLEOTIDE SEQUENCE</scope>
    <source>
        <strain evidence="5">NA20</strain>
    </source>
</reference>
<dbReference type="PANTHER" id="PTHR45831:SF2">
    <property type="entry name" value="LD24721P"/>
    <property type="match status" value="1"/>
</dbReference>
<organism evidence="5 6">
    <name type="scientific">Terrimonas ginsenosidimutans</name>
    <dbReference type="NCBI Taxonomy" id="2908004"/>
    <lineage>
        <taxon>Bacteria</taxon>
        <taxon>Pseudomonadati</taxon>
        <taxon>Bacteroidota</taxon>
        <taxon>Chitinophagia</taxon>
        <taxon>Chitinophagales</taxon>
        <taxon>Chitinophagaceae</taxon>
        <taxon>Terrimonas</taxon>
    </lineage>
</organism>
<evidence type="ECO:0000256" key="1">
    <source>
        <dbReference type="ARBA" id="ARBA00022737"/>
    </source>
</evidence>
<dbReference type="PANTHER" id="PTHR45831">
    <property type="entry name" value="LD24721P"/>
    <property type="match status" value="1"/>
</dbReference>
<name>A0ABS9KL90_9BACT</name>
<sequence>MKSFLVACLFSLQAFVTSAQSDSEWTAVMTQSSLGQSYNDFKTLPELETYIREQAQKSRVISEVVYARGRWHAVATETAVKTNIRWKWDEAFPQSWIKQQWDDDKYITKLTYGDDQWLAIMTDQTPFVSQSWASRETWEEVIEFARGKWKEDTKFNITDIAYGDGKWYIVMSLLKTYEAQSFKHSEDFPTDWINEKYKDNYNITSVEHDGFEWHLIMTKHTSLLSETIFNPQKDFPSAKIKEQWDKNRRISTLAFSRDMYEMDDFERLQLFGNRENLDKNLRTNREKAQEQLNEKNYPEAIRLYKVAVADGNTDETTYNNLSWAQFLNGNCNEALENANKSINVKSTSFNNHTKGSILKCQNKCAEALKFYDEAIRLYRKEREKFTTSDYYADRAAVKRCLGNYIGAIEDIELALSIQPGDNTLKATLKELNTLAGNK</sequence>
<dbReference type="Gene3D" id="1.25.40.10">
    <property type="entry name" value="Tetratricopeptide repeat domain"/>
    <property type="match status" value="2"/>
</dbReference>
<keyword evidence="6" id="KW-1185">Reference proteome</keyword>
<gene>
    <name evidence="5" type="ORF">LZZ85_02325</name>
</gene>
<keyword evidence="2" id="KW-0802">TPR repeat</keyword>
<dbReference type="SUPFAM" id="SSF48452">
    <property type="entry name" value="TPR-like"/>
    <property type="match status" value="1"/>
</dbReference>
<keyword evidence="3" id="KW-0732">Signal</keyword>
<proteinExistence type="predicted"/>
<evidence type="ECO:0000313" key="5">
    <source>
        <dbReference type="EMBL" id="MCG2613090.1"/>
    </source>
</evidence>
<evidence type="ECO:0000313" key="6">
    <source>
        <dbReference type="Proteomes" id="UP001165367"/>
    </source>
</evidence>
<dbReference type="Pfam" id="PF24289">
    <property type="entry name" value="DUF7477"/>
    <property type="match status" value="1"/>
</dbReference>